<organism evidence="2 3">
    <name type="scientific">Belnapia rosea</name>
    <dbReference type="NCBI Taxonomy" id="938405"/>
    <lineage>
        <taxon>Bacteria</taxon>
        <taxon>Pseudomonadati</taxon>
        <taxon>Pseudomonadota</taxon>
        <taxon>Alphaproteobacteria</taxon>
        <taxon>Acetobacterales</taxon>
        <taxon>Roseomonadaceae</taxon>
        <taxon>Belnapia</taxon>
    </lineage>
</organism>
<dbReference type="PANTHER" id="PTHR30383:SF5">
    <property type="entry name" value="SGNH HYDROLASE-TYPE ESTERASE DOMAIN-CONTAINING PROTEIN"/>
    <property type="match status" value="1"/>
</dbReference>
<keyword evidence="3" id="KW-1185">Reference proteome</keyword>
<accession>A0A1G6PX04</accession>
<proteinExistence type="predicted"/>
<dbReference type="GO" id="GO:0004622">
    <property type="term" value="F:phosphatidylcholine lysophospholipase activity"/>
    <property type="evidence" value="ECO:0007669"/>
    <property type="project" value="TreeGrafter"/>
</dbReference>
<feature type="signal peptide" evidence="1">
    <location>
        <begin position="1"/>
        <end position="24"/>
    </location>
</feature>
<dbReference type="InterPro" id="IPR057572">
    <property type="entry name" value="NonGDSL"/>
</dbReference>
<sequence>MRAPLATLLLGLGLLVSGLAPVRAAEPCPPSPTQHLAMPATRAALAQGRKVKVIAFGSSSTEGAGASGQDRTYPAMLEAGLRAALPEARLMVLNRGRGGEDVDEMMARLEADVITLRPTLVIWQAGANAVLRGMSPEAFSAAMEDGIERLQARGIDVVLMDSQRAPRILSAPRFERFDAALRDLSAHLHVPLFSRAALMEAWAAAGTPAAEMIGPDGLHHNDHGYACLAQALTHAMLDAAGPRRLAGR</sequence>
<dbReference type="Proteomes" id="UP000198925">
    <property type="component" value="Unassembled WGS sequence"/>
</dbReference>
<dbReference type="InterPro" id="IPR036514">
    <property type="entry name" value="SGNH_hydro_sf"/>
</dbReference>
<keyword evidence="1" id="KW-0732">Signal</keyword>
<protein>
    <submittedName>
        <fullName evidence="2">Lysophospholipase L1</fullName>
    </submittedName>
</protein>
<evidence type="ECO:0000313" key="2">
    <source>
        <dbReference type="EMBL" id="SDC84578.1"/>
    </source>
</evidence>
<evidence type="ECO:0000256" key="1">
    <source>
        <dbReference type="SAM" id="SignalP"/>
    </source>
</evidence>
<evidence type="ECO:0000313" key="3">
    <source>
        <dbReference type="Proteomes" id="UP000198925"/>
    </source>
</evidence>
<dbReference type="AlphaFoldDB" id="A0A1G6PX04"/>
<dbReference type="Gene3D" id="3.40.50.1110">
    <property type="entry name" value="SGNH hydrolase"/>
    <property type="match status" value="1"/>
</dbReference>
<dbReference type="EMBL" id="FMZX01000002">
    <property type="protein sequence ID" value="SDC84578.1"/>
    <property type="molecule type" value="Genomic_DNA"/>
</dbReference>
<name>A0A1G6PX04_9PROT</name>
<reference evidence="2 3" key="1">
    <citation type="submission" date="2016-10" db="EMBL/GenBank/DDBJ databases">
        <authorList>
            <person name="de Groot N.N."/>
        </authorList>
    </citation>
    <scope>NUCLEOTIDE SEQUENCE [LARGE SCALE GENOMIC DNA]</scope>
    <source>
        <strain evidence="2 3">CPCC 100156</strain>
    </source>
</reference>
<dbReference type="Pfam" id="PF25182">
    <property type="entry name" value="NonGDSL"/>
    <property type="match status" value="1"/>
</dbReference>
<dbReference type="RefSeq" id="WP_176849447.1">
    <property type="nucleotide sequence ID" value="NZ_FMZX01000002.1"/>
</dbReference>
<dbReference type="InterPro" id="IPR051532">
    <property type="entry name" value="Ester_Hydrolysis_Enzymes"/>
</dbReference>
<dbReference type="SUPFAM" id="SSF52266">
    <property type="entry name" value="SGNH hydrolase"/>
    <property type="match status" value="1"/>
</dbReference>
<gene>
    <name evidence="2" type="ORF">SAMN04487779_1002548</name>
</gene>
<dbReference type="PANTHER" id="PTHR30383">
    <property type="entry name" value="THIOESTERASE 1/PROTEASE 1/LYSOPHOSPHOLIPASE L1"/>
    <property type="match status" value="1"/>
</dbReference>
<dbReference type="STRING" id="938405.SAMN02927895_02275"/>
<feature type="chain" id="PRO_5011534467" evidence="1">
    <location>
        <begin position="25"/>
        <end position="248"/>
    </location>
</feature>